<accession>A0A1Q6DUE9</accession>
<dbReference type="FunCoup" id="A0A1Q6DUE9">
    <property type="interactions" value="3"/>
</dbReference>
<dbReference type="STRING" id="1903181.BTN85_0453"/>
<organism evidence="3 4">
    <name type="scientific">Methanohalarchaeum thermophilum</name>
    <dbReference type="NCBI Taxonomy" id="1903181"/>
    <lineage>
        <taxon>Archaea</taxon>
        <taxon>Methanobacteriati</taxon>
        <taxon>Methanobacteriota</taxon>
        <taxon>Methanonatronarchaeia</taxon>
        <taxon>Methanonatronarchaeales</taxon>
        <taxon>Methanonatronarchaeaceae</taxon>
        <taxon>Candidatus Methanohalarchaeum</taxon>
    </lineage>
</organism>
<dbReference type="Pfam" id="PF05239">
    <property type="entry name" value="PRC"/>
    <property type="match status" value="1"/>
</dbReference>
<evidence type="ECO:0000256" key="1">
    <source>
        <dbReference type="SAM" id="MobiDB-lite"/>
    </source>
</evidence>
<feature type="compositionally biased region" description="Basic and acidic residues" evidence="1">
    <location>
        <begin position="106"/>
        <end position="124"/>
    </location>
</feature>
<sequence>MESEITKLLNLDVYTQTGRYIGKTEDVMIDIEDKEASKLAVGSLDNVLKEEFNGKKGLLIPYRWVLAVEDIVLIKKLPKKISIEEKETEKETEKEEETEKDSEENEREKEKVKKKDEKEGLFDY</sequence>
<dbReference type="InParanoid" id="A0A1Q6DUE9"/>
<gene>
    <name evidence="3" type="ORF">BTN85_0453</name>
</gene>
<dbReference type="EMBL" id="MSDW01000001">
    <property type="protein sequence ID" value="OKY77975.1"/>
    <property type="molecule type" value="Genomic_DNA"/>
</dbReference>
<reference evidence="3" key="1">
    <citation type="submission" date="2016-12" db="EMBL/GenBank/DDBJ databases">
        <title>Discovery of methanogenic haloarchaea.</title>
        <authorList>
            <person name="Sorokin D.Y."/>
            <person name="Makarova K.S."/>
            <person name="Abbas B."/>
            <person name="Ferrer M."/>
            <person name="Golyshin P.N."/>
        </authorList>
    </citation>
    <scope>NUCLEOTIDE SEQUENCE [LARGE SCALE GENOMIC DNA]</scope>
    <source>
        <strain evidence="3">HMET1</strain>
    </source>
</reference>
<name>A0A1Q6DUE9_METT1</name>
<dbReference type="InterPro" id="IPR011033">
    <property type="entry name" value="PRC_barrel-like_sf"/>
</dbReference>
<evidence type="ECO:0000313" key="3">
    <source>
        <dbReference type="EMBL" id="OKY77975.1"/>
    </source>
</evidence>
<keyword evidence="4" id="KW-1185">Reference proteome</keyword>
<dbReference type="Proteomes" id="UP000185744">
    <property type="component" value="Unassembled WGS sequence"/>
</dbReference>
<dbReference type="Gene3D" id="2.30.30.240">
    <property type="entry name" value="PRC-barrel domain"/>
    <property type="match status" value="1"/>
</dbReference>
<feature type="compositionally biased region" description="Basic and acidic residues" evidence="1">
    <location>
        <begin position="84"/>
        <end position="93"/>
    </location>
</feature>
<dbReference type="SUPFAM" id="SSF50346">
    <property type="entry name" value="PRC-barrel domain"/>
    <property type="match status" value="1"/>
</dbReference>
<dbReference type="AlphaFoldDB" id="A0A1Q6DUE9"/>
<dbReference type="InterPro" id="IPR027275">
    <property type="entry name" value="PRC-brl_dom"/>
</dbReference>
<proteinExistence type="predicted"/>
<feature type="domain" description="PRC-barrel" evidence="2">
    <location>
        <begin position="2"/>
        <end position="77"/>
    </location>
</feature>
<dbReference type="PANTHER" id="PTHR38137">
    <property type="entry name" value="PRC-BARREL DOMAIN PROTEIN"/>
    <property type="match status" value="1"/>
</dbReference>
<feature type="region of interest" description="Disordered" evidence="1">
    <location>
        <begin position="84"/>
        <end position="124"/>
    </location>
</feature>
<comment type="caution">
    <text evidence="3">The sequence shown here is derived from an EMBL/GenBank/DDBJ whole genome shotgun (WGS) entry which is preliminary data.</text>
</comment>
<evidence type="ECO:0000313" key="4">
    <source>
        <dbReference type="Proteomes" id="UP000185744"/>
    </source>
</evidence>
<dbReference type="PANTHER" id="PTHR38137:SF1">
    <property type="entry name" value="PRC-BARREL DOMAIN-CONTAINING PROTEIN"/>
    <property type="match status" value="1"/>
</dbReference>
<evidence type="ECO:0000259" key="2">
    <source>
        <dbReference type="Pfam" id="PF05239"/>
    </source>
</evidence>
<feature type="compositionally biased region" description="Acidic residues" evidence="1">
    <location>
        <begin position="94"/>
        <end position="105"/>
    </location>
</feature>
<protein>
    <submittedName>
        <fullName evidence="3">Protein implicated in RNA metabolism containing PRC-barrel domain</fullName>
    </submittedName>
</protein>